<evidence type="ECO:0000259" key="1">
    <source>
        <dbReference type="Pfam" id="PF14331"/>
    </source>
</evidence>
<proteinExistence type="predicted"/>
<reference evidence="2 3" key="1">
    <citation type="submission" date="2018-07" db="EMBL/GenBank/DDBJ databases">
        <title>Genomic Encyclopedia of Type Strains, Phase IV (KMG-IV): sequencing the most valuable type-strain genomes for metagenomic binning, comparative biology and taxonomic classification.</title>
        <authorList>
            <person name="Goeker M."/>
        </authorList>
    </citation>
    <scope>NUCLEOTIDE SEQUENCE [LARGE SCALE GENOMIC DNA]</scope>
    <source>
        <strain evidence="2 3">DSM 21352</strain>
    </source>
</reference>
<dbReference type="InterPro" id="IPR025743">
    <property type="entry name" value="TssM1_N"/>
</dbReference>
<evidence type="ECO:0000313" key="2">
    <source>
        <dbReference type="EMBL" id="RDI29504.1"/>
    </source>
</evidence>
<dbReference type="Proteomes" id="UP000255265">
    <property type="component" value="Unassembled WGS sequence"/>
</dbReference>
<sequence>MPACLALGLLTLVALLLLGRWWRREGRQRWRRRRRLARWIRHQPPRERPGRDELRALQMALPGGRATCRLLSIGDVQAVPSSLLATPAGGALPSHFWEARQAGGILLLGLTLPADAGLDGGARRLGLWPHALRTLAHRHPAQPLHGLVLCIAAADLLHDGTGRTQRLARLSHLAHQACGALGLALPVHLVVTQMQALPGYASFEALLPAEAFRQPWGMRHPGTGRGARPEDLLAPVFEPLMDRLHALRLGMLLDAPPMPMRRDMHEFVEQVRSLRAGLCQWLDMLTDGPPPSPLPQWQGLFFTASRPDAAFTAGLLGRMARLHEPPTSIR</sequence>
<name>A0A370FRH7_9BURK</name>
<comment type="caution">
    <text evidence="2">The sequence shown here is derived from an EMBL/GenBank/DDBJ whole genome shotgun (WGS) entry which is preliminary data.</text>
</comment>
<gene>
    <name evidence="2" type="ORF">DFR41_1011260</name>
</gene>
<organism evidence="2 3">
    <name type="scientific">Pseudacidovorax intermedius</name>
    <dbReference type="NCBI Taxonomy" id="433924"/>
    <lineage>
        <taxon>Bacteria</taxon>
        <taxon>Pseudomonadati</taxon>
        <taxon>Pseudomonadota</taxon>
        <taxon>Betaproteobacteria</taxon>
        <taxon>Burkholderiales</taxon>
        <taxon>Comamonadaceae</taxon>
        <taxon>Pseudacidovorax</taxon>
    </lineage>
</organism>
<dbReference type="InterPro" id="IPR053156">
    <property type="entry name" value="T6SS_TssM-like"/>
</dbReference>
<feature type="domain" description="Type VI secretion system component TssM1 N-terminal" evidence="1">
    <location>
        <begin position="127"/>
        <end position="321"/>
    </location>
</feature>
<dbReference type="RefSeq" id="WP_170159319.1">
    <property type="nucleotide sequence ID" value="NZ_QQAV01000001.1"/>
</dbReference>
<evidence type="ECO:0000313" key="3">
    <source>
        <dbReference type="Proteomes" id="UP000255265"/>
    </source>
</evidence>
<dbReference type="EMBL" id="QQAV01000001">
    <property type="protein sequence ID" value="RDI29504.1"/>
    <property type="molecule type" value="Genomic_DNA"/>
</dbReference>
<accession>A0A370FRH7</accession>
<dbReference type="PANTHER" id="PTHR36153:SF1">
    <property type="entry name" value="TYPE VI SECRETION SYSTEM COMPONENT TSSM1"/>
    <property type="match status" value="1"/>
</dbReference>
<dbReference type="PANTHER" id="PTHR36153">
    <property type="entry name" value="INNER MEMBRANE PROTEIN-RELATED"/>
    <property type="match status" value="1"/>
</dbReference>
<dbReference type="Pfam" id="PF14331">
    <property type="entry name" value="IcmF-related_N"/>
    <property type="match status" value="1"/>
</dbReference>
<protein>
    <submittedName>
        <fullName evidence="2">ImcF (Intracellular multiplication and macrophage-killing)-related protein</fullName>
    </submittedName>
</protein>
<dbReference type="AlphaFoldDB" id="A0A370FRH7"/>
<keyword evidence="3" id="KW-1185">Reference proteome</keyword>